<evidence type="ECO:0000313" key="3">
    <source>
        <dbReference type="Proteomes" id="UP001295794"/>
    </source>
</evidence>
<sequence>DNASLIFRRRPPGPPVLKGGPTSFPPPDMVHCPAQQSDRHFCVESSHSPPPVTVADVAPRSVFLTGPNARVMLATTSRRGSSHPSCQAIARAEPLGLAKMLFGRGCAQASVRQVLCALTRWISPIRRCRPNIECPSNSLSHA</sequence>
<reference evidence="2" key="1">
    <citation type="submission" date="2023-11" db="EMBL/GenBank/DDBJ databases">
        <authorList>
            <person name="De Vega J J."/>
            <person name="De Vega J J."/>
        </authorList>
    </citation>
    <scope>NUCLEOTIDE SEQUENCE</scope>
</reference>
<accession>A0AAD2HVF7</accession>
<comment type="caution">
    <text evidence="2">The sequence shown here is derived from an EMBL/GenBank/DDBJ whole genome shotgun (WGS) entry which is preliminary data.</text>
</comment>
<evidence type="ECO:0000256" key="1">
    <source>
        <dbReference type="SAM" id="MobiDB-lite"/>
    </source>
</evidence>
<feature type="non-terminal residue" evidence="2">
    <location>
        <position position="142"/>
    </location>
</feature>
<protein>
    <submittedName>
        <fullName evidence="2">Uncharacterized protein</fullName>
    </submittedName>
</protein>
<dbReference type="Proteomes" id="UP001295794">
    <property type="component" value="Unassembled WGS sequence"/>
</dbReference>
<proteinExistence type="predicted"/>
<name>A0AAD2HVF7_9AGAR</name>
<gene>
    <name evidence="2" type="ORF">MYCIT1_LOCUS33131</name>
</gene>
<keyword evidence="3" id="KW-1185">Reference proteome</keyword>
<evidence type="ECO:0000313" key="2">
    <source>
        <dbReference type="EMBL" id="CAK5281840.1"/>
    </source>
</evidence>
<feature type="region of interest" description="Disordered" evidence="1">
    <location>
        <begin position="1"/>
        <end position="26"/>
    </location>
</feature>
<organism evidence="2 3">
    <name type="scientific">Mycena citricolor</name>
    <dbReference type="NCBI Taxonomy" id="2018698"/>
    <lineage>
        <taxon>Eukaryota</taxon>
        <taxon>Fungi</taxon>
        <taxon>Dikarya</taxon>
        <taxon>Basidiomycota</taxon>
        <taxon>Agaricomycotina</taxon>
        <taxon>Agaricomycetes</taxon>
        <taxon>Agaricomycetidae</taxon>
        <taxon>Agaricales</taxon>
        <taxon>Marasmiineae</taxon>
        <taxon>Mycenaceae</taxon>
        <taxon>Mycena</taxon>
    </lineage>
</organism>
<dbReference type="EMBL" id="CAVNYO010000444">
    <property type="protein sequence ID" value="CAK5281840.1"/>
    <property type="molecule type" value="Genomic_DNA"/>
</dbReference>
<dbReference type="AlphaFoldDB" id="A0AAD2HVF7"/>